<dbReference type="InterPro" id="IPR059233">
    <property type="entry name" value="MobB_NdrA/B/Cbk1"/>
</dbReference>
<evidence type="ECO:0000256" key="2">
    <source>
        <dbReference type="ARBA" id="ARBA00022527"/>
    </source>
</evidence>
<accession>A0AAN6RHX3</accession>
<evidence type="ECO:0000256" key="7">
    <source>
        <dbReference type="ARBA" id="ARBA00047899"/>
    </source>
</evidence>
<protein>
    <recommendedName>
        <fullName evidence="1">non-specific serine/threonine protein kinase</fullName>
        <ecNumber evidence="1">2.7.11.1</ecNumber>
    </recommendedName>
</protein>
<dbReference type="GO" id="GO:0004674">
    <property type="term" value="F:protein serine/threonine kinase activity"/>
    <property type="evidence" value="ECO:0007669"/>
    <property type="project" value="UniProtKB-KW"/>
</dbReference>
<keyword evidence="5" id="KW-0418">Kinase</keyword>
<keyword evidence="13" id="KW-1185">Reference proteome</keyword>
<comment type="catalytic activity">
    <reaction evidence="7">
        <text>L-threonyl-[protein] + ATP = O-phospho-L-threonyl-[protein] + ADP + H(+)</text>
        <dbReference type="Rhea" id="RHEA:46608"/>
        <dbReference type="Rhea" id="RHEA-COMP:11060"/>
        <dbReference type="Rhea" id="RHEA-COMP:11605"/>
        <dbReference type="ChEBI" id="CHEBI:15378"/>
        <dbReference type="ChEBI" id="CHEBI:30013"/>
        <dbReference type="ChEBI" id="CHEBI:30616"/>
        <dbReference type="ChEBI" id="CHEBI:61977"/>
        <dbReference type="ChEBI" id="CHEBI:456216"/>
        <dbReference type="EC" id="2.7.11.1"/>
    </reaction>
</comment>
<feature type="compositionally biased region" description="Basic residues" evidence="9">
    <location>
        <begin position="825"/>
        <end position="840"/>
    </location>
</feature>
<evidence type="ECO:0000256" key="6">
    <source>
        <dbReference type="ARBA" id="ARBA00022840"/>
    </source>
</evidence>
<feature type="region of interest" description="Disordered" evidence="9">
    <location>
        <begin position="90"/>
        <end position="111"/>
    </location>
</feature>
<keyword evidence="4" id="KW-0547">Nucleotide-binding</keyword>
<dbReference type="EMBL" id="WVTA01000008">
    <property type="protein sequence ID" value="KAK3207817.1"/>
    <property type="molecule type" value="Genomic_DNA"/>
</dbReference>
<evidence type="ECO:0000313" key="13">
    <source>
        <dbReference type="Proteomes" id="UP001280581"/>
    </source>
</evidence>
<feature type="domain" description="AGC-kinase C-terminal" evidence="11">
    <location>
        <begin position="744"/>
        <end position="800"/>
    </location>
</feature>
<dbReference type="Gene3D" id="1.10.510.10">
    <property type="entry name" value="Transferase(Phosphotransferase) domain 1"/>
    <property type="match status" value="1"/>
</dbReference>
<proteinExistence type="predicted"/>
<sequence length="863" mass="98263">MMSLVANRKRKDAHNRNVTSQDKGKVRILERQGSRLSTSSVKSPAVKSNLPSLSTFNNLRRSSVKIFSIFRGNKNSGLSSRVLTVVESNSSNLDTSESTHRHEEACPATSETQTVLQCPSVPEIAASKPVMSLLRDASSMLHLPSAAGFDGSEPAMDARERHPAALHTSRSTPGLSQQLSRRISSSLLHKATVIHRPKLNSRPTVLNGNDVSSQGSIKNKHADAAFLDSQWLVFPRQDSPMLSRPSVATVENAAAAKVFFESHFNAILGTKVSPRSMRRRNMERKMFAMALSNERRHQMRIEWHAAESSHLRQTRALKSKSLVRQQTKGVHISNYDIVRVLGKGSFGVVRLVREKSDPSTNSGHSTGSSSEQISYLDGLTDAKVPPSQKQVFAMKVIRKSDMLRNSQEGHLRAERDFLVASENSKWVVPLIASFQDNNNLYLVMEYMVGGDFLGLLLREDILDENVARWYIAEMILCIEEAHKMNWIHRDIKPDNFLITSSGHLKISDFGLAFDGHWTHNQTYYNEQRYTLLRDLDLQVEGDAQDCQEEKQRHEHRKAFDLINGRTSRGRFEAKQDGANGPIIDWLNRTQKREFAKSVVGTSQYMAPEVIRGESYDGRCDWWSIGIILYECLYGCTPFFCENRQATKSRILDHKNYLRFPPEERYARPNIDRVPLMAVTRSAIDLMTRLLEERADRISSKRYRENDWILHDRQVGVRRARNFHTTGHIVFPNDAEDIKNHSFFRTIQWQNLHLTRPPFIPRVHGGQPITKYFDDEAEIMSASDHLDSSSYDHAAADDATPIVDRKIVDGDGGADLMPQQEPSTKNTKRIQRRKKEKKRPRDKLLRDPQVGRTVLELRKKGRMQ</sequence>
<dbReference type="Pfam" id="PF00069">
    <property type="entry name" value="Pkinase"/>
    <property type="match status" value="2"/>
</dbReference>
<reference evidence="12 13" key="1">
    <citation type="submission" date="2021-02" db="EMBL/GenBank/DDBJ databases">
        <title>Genome assembly of Pseudopithomyces chartarum.</title>
        <authorList>
            <person name="Jauregui R."/>
            <person name="Singh J."/>
            <person name="Voisey C."/>
        </authorList>
    </citation>
    <scope>NUCLEOTIDE SEQUENCE [LARGE SCALE GENOMIC DNA]</scope>
    <source>
        <strain evidence="12 13">AGR01</strain>
    </source>
</reference>
<evidence type="ECO:0000256" key="5">
    <source>
        <dbReference type="ARBA" id="ARBA00022777"/>
    </source>
</evidence>
<dbReference type="PANTHER" id="PTHR24356">
    <property type="entry name" value="SERINE/THREONINE-PROTEIN KINASE"/>
    <property type="match status" value="1"/>
</dbReference>
<dbReference type="InterPro" id="IPR000961">
    <property type="entry name" value="AGC-kinase_C"/>
</dbReference>
<dbReference type="PROSITE" id="PS50011">
    <property type="entry name" value="PROTEIN_KINASE_DOM"/>
    <property type="match status" value="1"/>
</dbReference>
<evidence type="ECO:0000256" key="4">
    <source>
        <dbReference type="ARBA" id="ARBA00022741"/>
    </source>
</evidence>
<dbReference type="PANTHER" id="PTHR24356:SF400">
    <property type="entry name" value="SERINE_THREONINE-PROTEIN KINASE CBK1"/>
    <property type="match status" value="1"/>
</dbReference>
<dbReference type="Gene3D" id="3.30.200.20">
    <property type="entry name" value="Phosphorylase Kinase, domain 1"/>
    <property type="match status" value="1"/>
</dbReference>
<feature type="region of interest" description="Disordered" evidence="9">
    <location>
        <begin position="808"/>
        <end position="863"/>
    </location>
</feature>
<feature type="domain" description="Protein kinase" evidence="10">
    <location>
        <begin position="335"/>
        <end position="708"/>
    </location>
</feature>
<evidence type="ECO:0000256" key="1">
    <source>
        <dbReference type="ARBA" id="ARBA00012513"/>
    </source>
</evidence>
<evidence type="ECO:0000256" key="9">
    <source>
        <dbReference type="SAM" id="MobiDB-lite"/>
    </source>
</evidence>
<dbReference type="GO" id="GO:0005524">
    <property type="term" value="F:ATP binding"/>
    <property type="evidence" value="ECO:0007669"/>
    <property type="project" value="UniProtKB-KW"/>
</dbReference>
<keyword evidence="3" id="KW-0808">Transferase</keyword>
<feature type="region of interest" description="Disordered" evidence="9">
    <location>
        <begin position="1"/>
        <end position="50"/>
    </location>
</feature>
<evidence type="ECO:0000313" key="12">
    <source>
        <dbReference type="EMBL" id="KAK3207817.1"/>
    </source>
</evidence>
<dbReference type="InterPro" id="IPR011009">
    <property type="entry name" value="Kinase-like_dom_sf"/>
</dbReference>
<comment type="caution">
    <text evidence="12">The sequence shown here is derived from an EMBL/GenBank/DDBJ whole genome shotgun (WGS) entry which is preliminary data.</text>
</comment>
<dbReference type="InterPro" id="IPR000719">
    <property type="entry name" value="Prot_kinase_dom"/>
</dbReference>
<feature type="compositionally biased region" description="Basic and acidic residues" evidence="9">
    <location>
        <begin position="22"/>
        <end position="33"/>
    </location>
</feature>
<dbReference type="AlphaFoldDB" id="A0AAN6RHX3"/>
<gene>
    <name evidence="12" type="ORF">GRF29_96g518607</name>
</gene>
<dbReference type="EC" id="2.7.11.1" evidence="1"/>
<evidence type="ECO:0000259" key="11">
    <source>
        <dbReference type="PROSITE" id="PS51285"/>
    </source>
</evidence>
<dbReference type="CDD" id="cd21742">
    <property type="entry name" value="MobB_NDR_LATS-like"/>
    <property type="match status" value="1"/>
</dbReference>
<dbReference type="InterPro" id="IPR050236">
    <property type="entry name" value="Ser_Thr_kinase_AGC"/>
</dbReference>
<evidence type="ECO:0000256" key="3">
    <source>
        <dbReference type="ARBA" id="ARBA00022679"/>
    </source>
</evidence>
<keyword evidence="6" id="KW-0067">ATP-binding</keyword>
<dbReference type="Proteomes" id="UP001280581">
    <property type="component" value="Unassembled WGS sequence"/>
</dbReference>
<name>A0AAN6RHX3_9PLEO</name>
<evidence type="ECO:0000259" key="10">
    <source>
        <dbReference type="PROSITE" id="PS50011"/>
    </source>
</evidence>
<dbReference type="SUPFAM" id="SSF56112">
    <property type="entry name" value="Protein kinase-like (PK-like)"/>
    <property type="match status" value="1"/>
</dbReference>
<comment type="catalytic activity">
    <reaction evidence="8">
        <text>L-seryl-[protein] + ATP = O-phospho-L-seryl-[protein] + ADP + H(+)</text>
        <dbReference type="Rhea" id="RHEA:17989"/>
        <dbReference type="Rhea" id="RHEA-COMP:9863"/>
        <dbReference type="Rhea" id="RHEA-COMP:11604"/>
        <dbReference type="ChEBI" id="CHEBI:15378"/>
        <dbReference type="ChEBI" id="CHEBI:29999"/>
        <dbReference type="ChEBI" id="CHEBI:30616"/>
        <dbReference type="ChEBI" id="CHEBI:83421"/>
        <dbReference type="ChEBI" id="CHEBI:456216"/>
        <dbReference type="EC" id="2.7.11.1"/>
    </reaction>
</comment>
<dbReference type="GO" id="GO:0035556">
    <property type="term" value="P:intracellular signal transduction"/>
    <property type="evidence" value="ECO:0007669"/>
    <property type="project" value="TreeGrafter"/>
</dbReference>
<keyword evidence="2" id="KW-0723">Serine/threonine-protein kinase</keyword>
<dbReference type="SMART" id="SM00220">
    <property type="entry name" value="S_TKc"/>
    <property type="match status" value="1"/>
</dbReference>
<evidence type="ECO:0000256" key="8">
    <source>
        <dbReference type="ARBA" id="ARBA00048679"/>
    </source>
</evidence>
<organism evidence="12 13">
    <name type="scientific">Pseudopithomyces chartarum</name>
    <dbReference type="NCBI Taxonomy" id="1892770"/>
    <lineage>
        <taxon>Eukaryota</taxon>
        <taxon>Fungi</taxon>
        <taxon>Dikarya</taxon>
        <taxon>Ascomycota</taxon>
        <taxon>Pezizomycotina</taxon>
        <taxon>Dothideomycetes</taxon>
        <taxon>Pleosporomycetidae</taxon>
        <taxon>Pleosporales</taxon>
        <taxon>Massarineae</taxon>
        <taxon>Didymosphaeriaceae</taxon>
        <taxon>Pseudopithomyces</taxon>
    </lineage>
</organism>
<dbReference type="PROSITE" id="PS51285">
    <property type="entry name" value="AGC_KINASE_CTER"/>
    <property type="match status" value="1"/>
</dbReference>